<protein>
    <submittedName>
        <fullName evidence="8">Biopolymer transport protein ExbD</fullName>
    </submittedName>
</protein>
<keyword evidence="6" id="KW-0472">Membrane</keyword>
<dbReference type="Pfam" id="PF02472">
    <property type="entry name" value="ExbD"/>
    <property type="match status" value="1"/>
</dbReference>
<keyword evidence="7" id="KW-0653">Protein transport</keyword>
<evidence type="ECO:0000256" key="3">
    <source>
        <dbReference type="ARBA" id="ARBA00022475"/>
    </source>
</evidence>
<keyword evidence="3" id="KW-1003">Cell membrane</keyword>
<dbReference type="EMBL" id="JAOQNS010000005">
    <property type="protein sequence ID" value="MCW2307686.1"/>
    <property type="molecule type" value="Genomic_DNA"/>
</dbReference>
<keyword evidence="9" id="KW-1185">Reference proteome</keyword>
<keyword evidence="4 7" id="KW-0812">Transmembrane</keyword>
<comment type="similarity">
    <text evidence="2 7">Belongs to the ExbD/TolR family.</text>
</comment>
<evidence type="ECO:0000256" key="1">
    <source>
        <dbReference type="ARBA" id="ARBA00004162"/>
    </source>
</evidence>
<comment type="subcellular location">
    <subcellularLocation>
        <location evidence="1">Cell membrane</location>
        <topology evidence="1">Single-pass membrane protein</topology>
    </subcellularLocation>
    <subcellularLocation>
        <location evidence="7">Cell membrane</location>
        <topology evidence="7">Single-pass type II membrane protein</topology>
    </subcellularLocation>
</comment>
<comment type="caution">
    <text evidence="8">The sequence shown here is derived from an EMBL/GenBank/DDBJ whole genome shotgun (WGS) entry which is preliminary data.</text>
</comment>
<evidence type="ECO:0000256" key="4">
    <source>
        <dbReference type="ARBA" id="ARBA00022692"/>
    </source>
</evidence>
<name>A0ABT3HBC4_9HYPH</name>
<evidence type="ECO:0000313" key="8">
    <source>
        <dbReference type="EMBL" id="MCW2307686.1"/>
    </source>
</evidence>
<keyword evidence="7" id="KW-0813">Transport</keyword>
<sequence length="131" mass="14285">MKIARPQRRTPPDNTVPLINIVFLMLIFFLFAGTVSRDDAAGIDPPQSIAEDERIRSTGALVVNEEGIVTRNGEPVALESLDANALVDNAEGGRLMIAADGRLPADRLKQMLARLNGSGREIVLITRRKQP</sequence>
<dbReference type="Proteomes" id="UP001209755">
    <property type="component" value="Unassembled WGS sequence"/>
</dbReference>
<evidence type="ECO:0000256" key="6">
    <source>
        <dbReference type="ARBA" id="ARBA00023136"/>
    </source>
</evidence>
<organism evidence="8 9">
    <name type="scientific">Rhodobium gokarnense</name>
    <dbReference type="NCBI Taxonomy" id="364296"/>
    <lineage>
        <taxon>Bacteria</taxon>
        <taxon>Pseudomonadati</taxon>
        <taxon>Pseudomonadota</taxon>
        <taxon>Alphaproteobacteria</taxon>
        <taxon>Hyphomicrobiales</taxon>
        <taxon>Rhodobiaceae</taxon>
        <taxon>Rhodobium</taxon>
    </lineage>
</organism>
<accession>A0ABT3HBC4</accession>
<dbReference type="InterPro" id="IPR003400">
    <property type="entry name" value="ExbD"/>
</dbReference>
<evidence type="ECO:0000256" key="7">
    <source>
        <dbReference type="RuleBase" id="RU003879"/>
    </source>
</evidence>
<proteinExistence type="inferred from homology"/>
<reference evidence="9" key="1">
    <citation type="submission" date="2023-07" db="EMBL/GenBank/DDBJ databases">
        <title>Genome sequencing of Purple Non-Sulfur Bacteria from various extreme environments.</title>
        <authorList>
            <person name="Mayer M."/>
        </authorList>
    </citation>
    <scope>NUCLEOTIDE SEQUENCE [LARGE SCALE GENOMIC DNA]</scope>
    <source>
        <strain evidence="9">DSM 17935</strain>
    </source>
</reference>
<dbReference type="RefSeq" id="WP_264601329.1">
    <property type="nucleotide sequence ID" value="NZ_JAOQNS010000005.1"/>
</dbReference>
<evidence type="ECO:0000256" key="5">
    <source>
        <dbReference type="ARBA" id="ARBA00022989"/>
    </source>
</evidence>
<evidence type="ECO:0000256" key="2">
    <source>
        <dbReference type="ARBA" id="ARBA00005811"/>
    </source>
</evidence>
<keyword evidence="5" id="KW-1133">Transmembrane helix</keyword>
<evidence type="ECO:0000313" key="9">
    <source>
        <dbReference type="Proteomes" id="UP001209755"/>
    </source>
</evidence>
<gene>
    <name evidence="8" type="ORF">M2319_002023</name>
</gene>